<dbReference type="OrthoDB" id="431169at2759"/>
<dbReference type="InterPro" id="IPR000504">
    <property type="entry name" value="RRM_dom"/>
</dbReference>
<dbReference type="EMBL" id="JABWDY010001780">
    <property type="protein sequence ID" value="KAF5207141.1"/>
    <property type="molecule type" value="Genomic_DNA"/>
</dbReference>
<dbReference type="InterPro" id="IPR012677">
    <property type="entry name" value="Nucleotide-bd_a/b_plait_sf"/>
</dbReference>
<accession>A0A7J6XBH0</accession>
<dbReference type="GO" id="GO:0003723">
    <property type="term" value="F:RNA binding"/>
    <property type="evidence" value="ECO:0007669"/>
    <property type="project" value="InterPro"/>
</dbReference>
<evidence type="ECO:0000313" key="2">
    <source>
        <dbReference type="EMBL" id="KAF5207141.1"/>
    </source>
</evidence>
<evidence type="ECO:0000313" key="3">
    <source>
        <dbReference type="Proteomes" id="UP000554482"/>
    </source>
</evidence>
<dbReference type="Gene3D" id="3.30.70.330">
    <property type="match status" value="1"/>
</dbReference>
<protein>
    <submittedName>
        <fullName evidence="2">RNA-binding (RRM/RBD/RNP motifs) family protein</fullName>
    </submittedName>
</protein>
<comment type="caution">
    <text evidence="2">The sequence shown here is derived from an EMBL/GenBank/DDBJ whole genome shotgun (WGS) entry which is preliminary data.</text>
</comment>
<dbReference type="InterPro" id="IPR035979">
    <property type="entry name" value="RBD_domain_sf"/>
</dbReference>
<reference evidence="2 3" key="1">
    <citation type="submission" date="2020-06" db="EMBL/GenBank/DDBJ databases">
        <title>Transcriptomic and genomic resources for Thalictrum thalictroides and T. hernandezii: Facilitating candidate gene discovery in an emerging model plant lineage.</title>
        <authorList>
            <person name="Arias T."/>
            <person name="Riano-Pachon D.M."/>
            <person name="Di Stilio V.S."/>
        </authorList>
    </citation>
    <scope>NUCLEOTIDE SEQUENCE [LARGE SCALE GENOMIC DNA]</scope>
    <source>
        <strain evidence="3">cv. WT478/WT964</strain>
        <tissue evidence="2">Leaves</tissue>
    </source>
</reference>
<sequence>NASAHYVPQNSTPCPTLFVANLAPTCAEPELIEVFSRCPGFLKLKMQNKNGAPVAFVDFQNASAHYVPQNSTPCPTTALCY</sequence>
<dbReference type="AlphaFoldDB" id="A0A7J6XBH0"/>
<feature type="non-terminal residue" evidence="2">
    <location>
        <position position="1"/>
    </location>
</feature>
<dbReference type="SUPFAM" id="SSF54928">
    <property type="entry name" value="RNA-binding domain, RBD"/>
    <property type="match status" value="1"/>
</dbReference>
<dbReference type="Proteomes" id="UP000554482">
    <property type="component" value="Unassembled WGS sequence"/>
</dbReference>
<evidence type="ECO:0000259" key="1">
    <source>
        <dbReference type="Pfam" id="PF00076"/>
    </source>
</evidence>
<keyword evidence="3" id="KW-1185">Reference proteome</keyword>
<dbReference type="Pfam" id="PF00076">
    <property type="entry name" value="RRM_1"/>
    <property type="match status" value="1"/>
</dbReference>
<name>A0A7J6XBH0_THATH</name>
<organism evidence="2 3">
    <name type="scientific">Thalictrum thalictroides</name>
    <name type="common">Rue-anemone</name>
    <name type="synonym">Anemone thalictroides</name>
    <dbReference type="NCBI Taxonomy" id="46969"/>
    <lineage>
        <taxon>Eukaryota</taxon>
        <taxon>Viridiplantae</taxon>
        <taxon>Streptophyta</taxon>
        <taxon>Embryophyta</taxon>
        <taxon>Tracheophyta</taxon>
        <taxon>Spermatophyta</taxon>
        <taxon>Magnoliopsida</taxon>
        <taxon>Ranunculales</taxon>
        <taxon>Ranunculaceae</taxon>
        <taxon>Thalictroideae</taxon>
        <taxon>Thalictrum</taxon>
    </lineage>
</organism>
<gene>
    <name evidence="2" type="ORF">FRX31_003272</name>
</gene>
<feature type="domain" description="RRM" evidence="1">
    <location>
        <begin position="17"/>
        <end position="62"/>
    </location>
</feature>
<proteinExistence type="predicted"/>